<gene>
    <name evidence="4" type="ORF">H9L06_07015</name>
</gene>
<dbReference type="CDD" id="cd01004">
    <property type="entry name" value="PBP2_MidA_like"/>
    <property type="match status" value="1"/>
</dbReference>
<organism evidence="4 5">
    <name type="scientific">Leucobacter denitrificans</name>
    <dbReference type="NCBI Taxonomy" id="683042"/>
    <lineage>
        <taxon>Bacteria</taxon>
        <taxon>Bacillati</taxon>
        <taxon>Actinomycetota</taxon>
        <taxon>Actinomycetes</taxon>
        <taxon>Micrococcales</taxon>
        <taxon>Microbacteriaceae</taxon>
        <taxon>Leucobacter</taxon>
    </lineage>
</organism>
<dbReference type="SUPFAM" id="SSF53850">
    <property type="entry name" value="Periplasmic binding protein-like II"/>
    <property type="match status" value="1"/>
</dbReference>
<dbReference type="Gene3D" id="3.40.190.10">
    <property type="entry name" value="Periplasmic binding protein-like II"/>
    <property type="match status" value="2"/>
</dbReference>
<feature type="chain" id="PRO_5038991222" evidence="2">
    <location>
        <begin position="25"/>
        <end position="299"/>
    </location>
</feature>
<feature type="signal peptide" evidence="2">
    <location>
        <begin position="1"/>
        <end position="24"/>
    </location>
</feature>
<dbReference type="AlphaFoldDB" id="A0A7G9S2I7"/>
<dbReference type="EMBL" id="CP060716">
    <property type="protein sequence ID" value="QNN62062.1"/>
    <property type="molecule type" value="Genomic_DNA"/>
</dbReference>
<dbReference type="KEGG" id="ldn:H9L06_07015"/>
<keyword evidence="5" id="KW-1185">Reference proteome</keyword>
<accession>A0A7G9S2I7</accession>
<protein>
    <submittedName>
        <fullName evidence="4">ABC transporter substrate-binding protein</fullName>
    </submittedName>
</protein>
<feature type="domain" description="Solute-binding protein family 3/N-terminal" evidence="3">
    <location>
        <begin position="61"/>
        <end position="286"/>
    </location>
</feature>
<evidence type="ECO:0000259" key="3">
    <source>
        <dbReference type="SMART" id="SM00062"/>
    </source>
</evidence>
<dbReference type="PROSITE" id="PS51257">
    <property type="entry name" value="PROKAR_LIPOPROTEIN"/>
    <property type="match status" value="1"/>
</dbReference>
<sequence>MKIRYALPALAAAAALVLTGCVNNAETEGGGSNDAPEAAASIQPDDAAVALLPADVKDSGVLTIGTDAEYPPNEYKDADGNPTGWGVELAEAVSAKLGLEPEWEILGFDSIIPRIQEGALNMGSSSFTDTVERQKSVDFVNFLNAGSQWAGQIGSDVDPDNACGLTIAVQATTVQDTDELPAKNQACIDAGEPEIEVLRFDGQPEVTQAVVDGRADAFSADSPVTGDAVTQLSDQLELVGDLFDAAPYGFATQQDSDMTKAVQAALQSLMDDGTYLDILTRAGIESGALDTATINAGQN</sequence>
<keyword evidence="1 2" id="KW-0732">Signal</keyword>
<dbReference type="SMART" id="SM00062">
    <property type="entry name" value="PBPb"/>
    <property type="match status" value="1"/>
</dbReference>
<evidence type="ECO:0000313" key="4">
    <source>
        <dbReference type="EMBL" id="QNN62062.1"/>
    </source>
</evidence>
<dbReference type="PANTHER" id="PTHR35936:SF17">
    <property type="entry name" value="ARGININE-BINDING EXTRACELLULAR PROTEIN ARTP"/>
    <property type="match status" value="1"/>
</dbReference>
<evidence type="ECO:0000256" key="1">
    <source>
        <dbReference type="ARBA" id="ARBA00022729"/>
    </source>
</evidence>
<dbReference type="RefSeq" id="WP_187554533.1">
    <property type="nucleotide sequence ID" value="NZ_CP060716.1"/>
</dbReference>
<dbReference type="Proteomes" id="UP000515934">
    <property type="component" value="Chromosome"/>
</dbReference>
<name>A0A7G9S2I7_9MICO</name>
<evidence type="ECO:0000256" key="2">
    <source>
        <dbReference type="SAM" id="SignalP"/>
    </source>
</evidence>
<proteinExistence type="predicted"/>
<evidence type="ECO:0000313" key="5">
    <source>
        <dbReference type="Proteomes" id="UP000515934"/>
    </source>
</evidence>
<dbReference type="PANTHER" id="PTHR35936">
    <property type="entry name" value="MEMBRANE-BOUND LYTIC MUREIN TRANSGLYCOSYLASE F"/>
    <property type="match status" value="1"/>
</dbReference>
<dbReference type="InterPro" id="IPR001638">
    <property type="entry name" value="Solute-binding_3/MltF_N"/>
</dbReference>
<dbReference type="Pfam" id="PF00497">
    <property type="entry name" value="SBP_bac_3"/>
    <property type="match status" value="1"/>
</dbReference>
<reference evidence="4 5" key="1">
    <citation type="submission" date="2020-08" db="EMBL/GenBank/DDBJ databases">
        <title>Genome sequence of Leucobacter denitrificans KACC 14055T.</title>
        <authorList>
            <person name="Hyun D.-W."/>
            <person name="Bae J.-W."/>
        </authorList>
    </citation>
    <scope>NUCLEOTIDE SEQUENCE [LARGE SCALE GENOMIC DNA]</scope>
    <source>
        <strain evidence="4 5">KACC 14055</strain>
    </source>
</reference>